<feature type="non-terminal residue" evidence="2">
    <location>
        <position position="1"/>
    </location>
</feature>
<organism evidence="2 3">
    <name type="scientific">Trifolium medium</name>
    <dbReference type="NCBI Taxonomy" id="97028"/>
    <lineage>
        <taxon>Eukaryota</taxon>
        <taxon>Viridiplantae</taxon>
        <taxon>Streptophyta</taxon>
        <taxon>Embryophyta</taxon>
        <taxon>Tracheophyta</taxon>
        <taxon>Spermatophyta</taxon>
        <taxon>Magnoliopsida</taxon>
        <taxon>eudicotyledons</taxon>
        <taxon>Gunneridae</taxon>
        <taxon>Pentapetalae</taxon>
        <taxon>rosids</taxon>
        <taxon>fabids</taxon>
        <taxon>Fabales</taxon>
        <taxon>Fabaceae</taxon>
        <taxon>Papilionoideae</taxon>
        <taxon>50 kb inversion clade</taxon>
        <taxon>NPAAA clade</taxon>
        <taxon>Hologalegina</taxon>
        <taxon>IRL clade</taxon>
        <taxon>Trifolieae</taxon>
        <taxon>Trifolium</taxon>
    </lineage>
</organism>
<evidence type="ECO:0000313" key="3">
    <source>
        <dbReference type="Proteomes" id="UP000265520"/>
    </source>
</evidence>
<dbReference type="Proteomes" id="UP000265520">
    <property type="component" value="Unassembled WGS sequence"/>
</dbReference>
<dbReference type="AlphaFoldDB" id="A0A392R881"/>
<evidence type="ECO:0000313" key="2">
    <source>
        <dbReference type="EMBL" id="MCI32437.1"/>
    </source>
</evidence>
<comment type="caution">
    <text evidence="2">The sequence shown here is derived from an EMBL/GenBank/DDBJ whole genome shotgun (WGS) entry which is preliminary data.</text>
</comment>
<accession>A0A392R881</accession>
<reference evidence="2 3" key="1">
    <citation type="journal article" date="2018" name="Front. Plant Sci.">
        <title>Red Clover (Trifolium pratense) and Zigzag Clover (T. medium) - A Picture of Genomic Similarities and Differences.</title>
        <authorList>
            <person name="Dluhosova J."/>
            <person name="Istvanek J."/>
            <person name="Nedelnik J."/>
            <person name="Repkova J."/>
        </authorList>
    </citation>
    <scope>NUCLEOTIDE SEQUENCE [LARGE SCALE GENOMIC DNA]</scope>
    <source>
        <strain evidence="3">cv. 10/8</strain>
        <tissue evidence="2">Leaf</tissue>
    </source>
</reference>
<feature type="region of interest" description="Disordered" evidence="1">
    <location>
        <begin position="72"/>
        <end position="92"/>
    </location>
</feature>
<protein>
    <submittedName>
        <fullName evidence="2">Uncharacterized protein</fullName>
    </submittedName>
</protein>
<keyword evidence="3" id="KW-1185">Reference proteome</keyword>
<name>A0A392R881_9FABA</name>
<evidence type="ECO:0000256" key="1">
    <source>
        <dbReference type="SAM" id="MobiDB-lite"/>
    </source>
</evidence>
<proteinExistence type="predicted"/>
<sequence length="92" mass="10113">AAHDYSVCGFGLAVGLGMLDGCEALLGIDRDEKLAESFVHKRCPVVCDHDLWDPKPSNEIIDSHYEIFVLREPGDERSEDVHAPPGKGPRRG</sequence>
<feature type="compositionally biased region" description="Basic and acidic residues" evidence="1">
    <location>
        <begin position="72"/>
        <end position="82"/>
    </location>
</feature>
<dbReference type="EMBL" id="LXQA010195579">
    <property type="protein sequence ID" value="MCI32437.1"/>
    <property type="molecule type" value="Genomic_DNA"/>
</dbReference>